<dbReference type="PANTHER" id="PTHR48081">
    <property type="entry name" value="AB HYDROLASE SUPERFAMILY PROTEIN C4A8.06C"/>
    <property type="match status" value="1"/>
</dbReference>
<feature type="domain" description="Alpha/beta hydrolase fold-3" evidence="4">
    <location>
        <begin position="101"/>
        <end position="307"/>
    </location>
</feature>
<dbReference type="AlphaFoldDB" id="A0AAU7U7C9"/>
<accession>A0AAU7U7C9</accession>
<dbReference type="PROSITE" id="PS01174">
    <property type="entry name" value="LIPASE_GDXG_SER"/>
    <property type="match status" value="1"/>
</dbReference>
<dbReference type="InterPro" id="IPR050300">
    <property type="entry name" value="GDXG_lipolytic_enzyme"/>
</dbReference>
<evidence type="ECO:0000259" key="4">
    <source>
        <dbReference type="Pfam" id="PF07859"/>
    </source>
</evidence>
<keyword evidence="5" id="KW-0614">Plasmid</keyword>
<evidence type="ECO:0000256" key="3">
    <source>
        <dbReference type="PROSITE-ProRule" id="PRU10038"/>
    </source>
</evidence>
<name>A0AAU7U7C9_9DEIO</name>
<dbReference type="RefSeq" id="WP_350242306.1">
    <property type="nucleotide sequence ID" value="NZ_CP158298.1"/>
</dbReference>
<dbReference type="Pfam" id="PF07859">
    <property type="entry name" value="Abhydrolase_3"/>
    <property type="match status" value="1"/>
</dbReference>
<keyword evidence="2 5" id="KW-0378">Hydrolase</keyword>
<dbReference type="InterPro" id="IPR029058">
    <property type="entry name" value="AB_hydrolase_fold"/>
</dbReference>
<dbReference type="Gene3D" id="3.40.50.1820">
    <property type="entry name" value="alpha/beta hydrolase"/>
    <property type="match status" value="1"/>
</dbReference>
<geneLocation type="plasmid" evidence="5">
    <name>pDson03</name>
</geneLocation>
<dbReference type="PANTHER" id="PTHR48081:SF8">
    <property type="entry name" value="ALPHA_BETA HYDROLASE FOLD-3 DOMAIN-CONTAINING PROTEIN-RELATED"/>
    <property type="match status" value="1"/>
</dbReference>
<gene>
    <name evidence="5" type="ORF">ABOD76_04215</name>
</gene>
<reference evidence="5" key="1">
    <citation type="submission" date="2024-06" db="EMBL/GenBank/DDBJ databases">
        <title>Draft Genome Sequence of Deinococcus sonorensis Type Strain KR-87, a Biofilm Producing Representative of the Genus Deinococcus.</title>
        <authorList>
            <person name="Boren L.S."/>
            <person name="Grosso R.A."/>
            <person name="Hugenberg-Cox A.N."/>
            <person name="Hill J.T.E."/>
            <person name="Albert C.M."/>
            <person name="Tuohy J.M."/>
        </authorList>
    </citation>
    <scope>NUCLEOTIDE SEQUENCE</scope>
    <source>
        <strain evidence="5">KR-87</strain>
        <plasmid evidence="5">pDson03</plasmid>
    </source>
</reference>
<dbReference type="SUPFAM" id="SSF53474">
    <property type="entry name" value="alpha/beta-Hydrolases"/>
    <property type="match status" value="1"/>
</dbReference>
<feature type="active site" evidence="3">
    <location>
        <position position="179"/>
    </location>
</feature>
<proteinExistence type="inferred from homology"/>
<evidence type="ECO:0000256" key="1">
    <source>
        <dbReference type="ARBA" id="ARBA00010515"/>
    </source>
</evidence>
<evidence type="ECO:0000313" key="5">
    <source>
        <dbReference type="EMBL" id="XBV84270.1"/>
    </source>
</evidence>
<dbReference type="InterPro" id="IPR033140">
    <property type="entry name" value="Lipase_GDXG_put_SER_AS"/>
</dbReference>
<organism evidence="5">
    <name type="scientific">Deinococcus sonorensis KR-87</name>
    <dbReference type="NCBI Taxonomy" id="694439"/>
    <lineage>
        <taxon>Bacteria</taxon>
        <taxon>Thermotogati</taxon>
        <taxon>Deinococcota</taxon>
        <taxon>Deinococci</taxon>
        <taxon>Deinococcales</taxon>
        <taxon>Deinococcaceae</taxon>
        <taxon>Deinococcus</taxon>
    </lineage>
</organism>
<dbReference type="KEGG" id="dsc:ABOD76_04215"/>
<dbReference type="GO" id="GO:0016787">
    <property type="term" value="F:hydrolase activity"/>
    <property type="evidence" value="ECO:0007669"/>
    <property type="project" value="UniProtKB-KW"/>
</dbReference>
<protein>
    <submittedName>
        <fullName evidence="5">Alpha/beta hydrolase</fullName>
    </submittedName>
</protein>
<dbReference type="InterPro" id="IPR013094">
    <property type="entry name" value="AB_hydrolase_3"/>
</dbReference>
<evidence type="ECO:0000256" key="2">
    <source>
        <dbReference type="ARBA" id="ARBA00022801"/>
    </source>
</evidence>
<sequence>MNSRRIVPWVAALGATGAWVYTRRATSFAWLHPDLRHPLLRLRHPAFTRTLVSLMRRLPRTVPDPTDVHVERRALPGPPGAPDVPVLLYRSLDGPRNTASLLYLHGGGFIAGSAQDYHQQCARFANELGLLVVNVEYRLAPETPFPGPMDDAYAALNWMHEHAAELGIDPARIAIAGDSAGAGLAAGLAQLAHDRGEVNVAFQLLLYPMLDDRTVVRPDHEGRGEFVWTPGSNRLGWTCYLGQVPGLDSTPPYAAPARREDLRGLAPAWIGVGTLDLFYREDQAYAQRLTAAGVPCEFFEVEGGYHASETFRAGAPVSTAFLKRSLEALREGLRLDDPAAQGSSA</sequence>
<comment type="similarity">
    <text evidence="1">Belongs to the 'GDXG' lipolytic enzyme family.</text>
</comment>
<dbReference type="EMBL" id="CP158298">
    <property type="protein sequence ID" value="XBV84270.1"/>
    <property type="molecule type" value="Genomic_DNA"/>
</dbReference>